<evidence type="ECO:0000256" key="1">
    <source>
        <dbReference type="SAM" id="Phobius"/>
    </source>
</evidence>
<accession>A0A0M3JPC7</accession>
<evidence type="ECO:0000313" key="2">
    <source>
        <dbReference type="EMBL" id="VDK38163.1"/>
    </source>
</evidence>
<dbReference type="EMBL" id="UYRR01027730">
    <property type="protein sequence ID" value="VDK38163.1"/>
    <property type="molecule type" value="Genomic_DNA"/>
</dbReference>
<evidence type="ECO:0000313" key="3">
    <source>
        <dbReference type="Proteomes" id="UP000267096"/>
    </source>
</evidence>
<dbReference type="OrthoDB" id="7482721at2759"/>
<proteinExistence type="predicted"/>
<sequence>MSLKRHEFSTTAFVFNDLRAYGFAIFDFLTRPENKAKADETYRWLQVHIVLLFYAIGYFYCHQPFYILTHDNDPFSISGFADQLSVDFGVMF</sequence>
<keyword evidence="1" id="KW-1133">Transmembrane helix</keyword>
<feature type="transmembrane region" description="Helical" evidence="1">
    <location>
        <begin position="44"/>
        <end position="61"/>
    </location>
</feature>
<dbReference type="AlphaFoldDB" id="A0A0M3JPC7"/>
<gene>
    <name evidence="2" type="ORF">ASIM_LOCUS9260</name>
</gene>
<keyword evidence="1" id="KW-0472">Membrane</keyword>
<dbReference type="Proteomes" id="UP000267096">
    <property type="component" value="Unassembled WGS sequence"/>
</dbReference>
<organism evidence="4">
    <name type="scientific">Anisakis simplex</name>
    <name type="common">Herring worm</name>
    <dbReference type="NCBI Taxonomy" id="6269"/>
    <lineage>
        <taxon>Eukaryota</taxon>
        <taxon>Metazoa</taxon>
        <taxon>Ecdysozoa</taxon>
        <taxon>Nematoda</taxon>
        <taxon>Chromadorea</taxon>
        <taxon>Rhabditida</taxon>
        <taxon>Spirurina</taxon>
        <taxon>Ascaridomorpha</taxon>
        <taxon>Ascaridoidea</taxon>
        <taxon>Anisakidae</taxon>
        <taxon>Anisakis</taxon>
        <taxon>Anisakis simplex complex</taxon>
    </lineage>
</organism>
<name>A0A0M3JPC7_ANISI</name>
<keyword evidence="3" id="KW-1185">Reference proteome</keyword>
<reference evidence="2 3" key="2">
    <citation type="submission" date="2018-11" db="EMBL/GenBank/DDBJ databases">
        <authorList>
            <consortium name="Pathogen Informatics"/>
        </authorList>
    </citation>
    <scope>NUCLEOTIDE SEQUENCE [LARGE SCALE GENOMIC DNA]</scope>
</reference>
<reference evidence="4" key="1">
    <citation type="submission" date="2017-02" db="UniProtKB">
        <authorList>
            <consortium name="WormBaseParasite"/>
        </authorList>
    </citation>
    <scope>IDENTIFICATION</scope>
</reference>
<keyword evidence="1" id="KW-0812">Transmembrane</keyword>
<protein>
    <submittedName>
        <fullName evidence="4">tRNA-synt_1g domain-containing protein</fullName>
    </submittedName>
</protein>
<dbReference type="WBParaSite" id="ASIM_0000952201-mRNA-1">
    <property type="protein sequence ID" value="ASIM_0000952201-mRNA-1"/>
    <property type="gene ID" value="ASIM_0000952201"/>
</dbReference>
<evidence type="ECO:0000313" key="4">
    <source>
        <dbReference type="WBParaSite" id="ASIM_0000952201-mRNA-1"/>
    </source>
</evidence>